<name>A0A929FY02_9PSEU</name>
<dbReference type="Gene3D" id="3.40.50.10330">
    <property type="entry name" value="Probable inorganic polyphosphate/atp-NAD kinase, domain 1"/>
    <property type="match status" value="1"/>
</dbReference>
<dbReference type="GO" id="GO:0016301">
    <property type="term" value="F:kinase activity"/>
    <property type="evidence" value="ECO:0007669"/>
    <property type="project" value="InterPro"/>
</dbReference>
<dbReference type="Gene3D" id="2.60.200.40">
    <property type="match status" value="1"/>
</dbReference>
<evidence type="ECO:0000259" key="7">
    <source>
        <dbReference type="PROSITE" id="PS50146"/>
    </source>
</evidence>
<dbReference type="InterPro" id="IPR001206">
    <property type="entry name" value="Diacylglycerol_kinase_cat_dom"/>
</dbReference>
<evidence type="ECO:0000256" key="6">
    <source>
        <dbReference type="ARBA" id="ARBA00023136"/>
    </source>
</evidence>
<gene>
    <name evidence="8" type="ORF">IQ251_00535</name>
</gene>
<dbReference type="Pfam" id="PF01569">
    <property type="entry name" value="PAP2"/>
    <property type="match status" value="1"/>
</dbReference>
<dbReference type="AlphaFoldDB" id="A0A929FY02"/>
<dbReference type="Gene3D" id="1.20.144.10">
    <property type="entry name" value="Phosphatidic acid phosphatase type 2/haloperoxidase"/>
    <property type="match status" value="1"/>
</dbReference>
<dbReference type="EMBL" id="JADEYC010000001">
    <property type="protein sequence ID" value="MBE9372924.1"/>
    <property type="molecule type" value="Genomic_DNA"/>
</dbReference>
<protein>
    <submittedName>
        <fullName evidence="8">Phosphatase PAP2 family protein</fullName>
    </submittedName>
</protein>
<dbReference type="GO" id="GO:0005886">
    <property type="term" value="C:plasma membrane"/>
    <property type="evidence" value="ECO:0007669"/>
    <property type="project" value="UniProtKB-SubCell"/>
</dbReference>
<dbReference type="Proteomes" id="UP000598360">
    <property type="component" value="Unassembled WGS sequence"/>
</dbReference>
<sequence length="492" mass="52715">MWKAVDRLDRGLVQRSALFPASRADPAWKALTRLADHSKLWCATASVFALRKGPARRGAVRGLAAVAATSAVTNLLAKPTFPRRRPATYLLSPRRRLADPPRSSSFPSGHAASAAAFTTAVAMESPVLGVLVAPVAAGVAYSRVHVGAHWPSDVATGALLGAAVGLATQRWWPVRPAKPGVARPSEAVCRIDDGDGLALLVNPLSGAAGHDPLPAVADQWPKAALLRPNPEKDLGEQLDTMLGTRGDGIRALGVAGGDGTVGTAAAVAAERGLPLVVVPTGTLNHFARDVGVHTAEQAARALTEGTAVHVDLGTVEVDGGPPRWFVNTAGIGGYPDVVRLRQRWEPRLGKWPAAVLALVRVLARARPLRMRLDGTEVLMWGMFVGSGGFEPKGFTPSWRPRLDDGILDVRYVRADLHWSRTRFVLSVLSGTLARSRTYVQQDREVLDVRLLCEPQPLACDGEVRLHGRTFRFVARDEALRVYRPRDATGRLA</sequence>
<dbReference type="InterPro" id="IPR016064">
    <property type="entry name" value="NAD/diacylglycerol_kinase_sf"/>
</dbReference>
<comment type="subcellular location">
    <subcellularLocation>
        <location evidence="1">Cell membrane</location>
        <topology evidence="1">Multi-pass membrane protein</topology>
    </subcellularLocation>
</comment>
<evidence type="ECO:0000256" key="4">
    <source>
        <dbReference type="ARBA" id="ARBA00022801"/>
    </source>
</evidence>
<dbReference type="CDD" id="cd01610">
    <property type="entry name" value="PAP2_like"/>
    <property type="match status" value="1"/>
</dbReference>
<evidence type="ECO:0000313" key="9">
    <source>
        <dbReference type="Proteomes" id="UP000598360"/>
    </source>
</evidence>
<evidence type="ECO:0000256" key="1">
    <source>
        <dbReference type="ARBA" id="ARBA00004651"/>
    </source>
</evidence>
<proteinExistence type="predicted"/>
<feature type="domain" description="DAGKc" evidence="7">
    <location>
        <begin position="227"/>
        <end position="319"/>
    </location>
</feature>
<keyword evidence="5" id="KW-1133">Transmembrane helix</keyword>
<keyword evidence="4" id="KW-0378">Hydrolase</keyword>
<dbReference type="PANTHER" id="PTHR14969:SF62">
    <property type="entry name" value="DECAPRENYLPHOSPHORYL-5-PHOSPHORIBOSE PHOSPHATASE RV3807C-RELATED"/>
    <property type="match status" value="1"/>
</dbReference>
<accession>A0A929FY02</accession>
<evidence type="ECO:0000256" key="2">
    <source>
        <dbReference type="ARBA" id="ARBA00022475"/>
    </source>
</evidence>
<dbReference type="SUPFAM" id="SSF48317">
    <property type="entry name" value="Acid phosphatase/Vanadium-dependent haloperoxidase"/>
    <property type="match status" value="1"/>
</dbReference>
<organism evidence="8 9">
    <name type="scientific">Saccharopolyspora montiporae</name>
    <dbReference type="NCBI Taxonomy" id="2781240"/>
    <lineage>
        <taxon>Bacteria</taxon>
        <taxon>Bacillati</taxon>
        <taxon>Actinomycetota</taxon>
        <taxon>Actinomycetes</taxon>
        <taxon>Pseudonocardiales</taxon>
        <taxon>Pseudonocardiaceae</taxon>
        <taxon>Saccharopolyspora</taxon>
    </lineage>
</organism>
<dbReference type="SMART" id="SM00046">
    <property type="entry name" value="DAGKc"/>
    <property type="match status" value="1"/>
</dbReference>
<dbReference type="InterPro" id="IPR000326">
    <property type="entry name" value="PAP2/HPO"/>
</dbReference>
<dbReference type="InterPro" id="IPR017438">
    <property type="entry name" value="ATP-NAD_kinase_N"/>
</dbReference>
<keyword evidence="2" id="KW-1003">Cell membrane</keyword>
<keyword evidence="9" id="KW-1185">Reference proteome</keyword>
<evidence type="ECO:0000256" key="5">
    <source>
        <dbReference type="ARBA" id="ARBA00022989"/>
    </source>
</evidence>
<reference evidence="8" key="1">
    <citation type="submission" date="2020-10" db="EMBL/GenBank/DDBJ databases">
        <title>Diversity and distribution of actinomycetes associated with coral in the coast of Hainan.</title>
        <authorList>
            <person name="Li F."/>
        </authorList>
    </citation>
    <scope>NUCLEOTIDE SEQUENCE</scope>
    <source>
        <strain evidence="8">HNM0983</strain>
    </source>
</reference>
<dbReference type="SMART" id="SM00014">
    <property type="entry name" value="acidPPc"/>
    <property type="match status" value="1"/>
</dbReference>
<dbReference type="PANTHER" id="PTHR14969">
    <property type="entry name" value="SPHINGOSINE-1-PHOSPHATE PHOSPHOHYDROLASE"/>
    <property type="match status" value="1"/>
</dbReference>
<dbReference type="SUPFAM" id="SSF111331">
    <property type="entry name" value="NAD kinase/diacylglycerol kinase-like"/>
    <property type="match status" value="1"/>
</dbReference>
<dbReference type="Pfam" id="PF00781">
    <property type="entry name" value="DAGK_cat"/>
    <property type="match status" value="1"/>
</dbReference>
<dbReference type="PROSITE" id="PS50146">
    <property type="entry name" value="DAGK"/>
    <property type="match status" value="1"/>
</dbReference>
<evidence type="ECO:0000256" key="3">
    <source>
        <dbReference type="ARBA" id="ARBA00022692"/>
    </source>
</evidence>
<dbReference type="InterPro" id="IPR036938">
    <property type="entry name" value="PAP2/HPO_sf"/>
</dbReference>
<keyword evidence="3" id="KW-0812">Transmembrane</keyword>
<evidence type="ECO:0000313" key="8">
    <source>
        <dbReference type="EMBL" id="MBE9372924.1"/>
    </source>
</evidence>
<comment type="caution">
    <text evidence="8">The sequence shown here is derived from an EMBL/GenBank/DDBJ whole genome shotgun (WGS) entry which is preliminary data.</text>
</comment>
<keyword evidence="6" id="KW-0472">Membrane</keyword>
<dbReference type="GO" id="GO:0016787">
    <property type="term" value="F:hydrolase activity"/>
    <property type="evidence" value="ECO:0007669"/>
    <property type="project" value="UniProtKB-KW"/>
</dbReference>